<comment type="caution">
    <text evidence="1">The sequence shown here is derived from an EMBL/GenBank/DDBJ whole genome shotgun (WGS) entry which is preliminary data.</text>
</comment>
<organism evidence="1 2">
    <name type="scientific">Hanstruepera neustonica</name>
    <dbReference type="NCBI Taxonomy" id="1445657"/>
    <lineage>
        <taxon>Bacteria</taxon>
        <taxon>Pseudomonadati</taxon>
        <taxon>Bacteroidota</taxon>
        <taxon>Flavobacteriia</taxon>
        <taxon>Flavobacteriales</taxon>
        <taxon>Flavobacteriaceae</taxon>
        <taxon>Hanstruepera</taxon>
    </lineage>
</organism>
<dbReference type="EMBL" id="POWF01000014">
    <property type="protein sequence ID" value="PNQ72009.1"/>
    <property type="molecule type" value="Genomic_DNA"/>
</dbReference>
<sequence length="232" mass="26944">MTIKEFEELVLEKLKIVVDQIITENLELPISAKSRAGAEISDWLEEKFVEYTIDNDFFEGSEGAPKGSTKNPWDARTEFVLDGHKEEIWIDFKAFKITSADSNPDIGTPNKIIKLINEGNFYHAFIHVFYEATDNGLKFVKLNDSYSKLYFLKDISSTFRRNPKNQLQVNISAPSEYRTREEFIKLLMDKIKESHQRQIEISNKALKKQDEITEELLKANKKSEDDLTKKIQ</sequence>
<dbReference type="AlphaFoldDB" id="A0A2K1DVL4"/>
<evidence type="ECO:0000313" key="1">
    <source>
        <dbReference type="EMBL" id="PNQ72009.1"/>
    </source>
</evidence>
<dbReference type="InterPro" id="IPR054305">
    <property type="entry name" value="SwaI"/>
</dbReference>
<evidence type="ECO:0000313" key="2">
    <source>
        <dbReference type="Proteomes" id="UP000236641"/>
    </source>
</evidence>
<gene>
    <name evidence="1" type="ORF">C1T31_13965</name>
</gene>
<keyword evidence="2" id="KW-1185">Reference proteome</keyword>
<evidence type="ECO:0008006" key="3">
    <source>
        <dbReference type="Google" id="ProtNLM"/>
    </source>
</evidence>
<protein>
    <recommendedName>
        <fullName evidence="3">Restriction endonuclease</fullName>
    </recommendedName>
</protein>
<dbReference type="RefSeq" id="WP_103053136.1">
    <property type="nucleotide sequence ID" value="NZ_POWF01000014.1"/>
</dbReference>
<accession>A0A2K1DVL4</accession>
<dbReference type="Pfam" id="PF22081">
    <property type="entry name" value="SwaI-like"/>
    <property type="match status" value="1"/>
</dbReference>
<proteinExistence type="predicted"/>
<name>A0A2K1DVL4_9FLAO</name>
<reference evidence="1 2" key="1">
    <citation type="submission" date="2018-01" db="EMBL/GenBank/DDBJ databases">
        <title>The draft genome of Hanstruepera neustonica JCM19743.</title>
        <authorList>
            <person name="He R.-H."/>
            <person name="Du Z.-J."/>
        </authorList>
    </citation>
    <scope>NUCLEOTIDE SEQUENCE [LARGE SCALE GENOMIC DNA]</scope>
    <source>
        <strain evidence="1 2">JCM19743</strain>
    </source>
</reference>
<dbReference type="OrthoDB" id="1368792at2"/>
<dbReference type="Proteomes" id="UP000236641">
    <property type="component" value="Unassembled WGS sequence"/>
</dbReference>